<accession>A0A1G4E608</accession>
<dbReference type="AlphaFoldDB" id="A0A1G4E608"/>
<dbReference type="Proteomes" id="UP000196402">
    <property type="component" value="Unassembled WGS sequence"/>
</dbReference>
<evidence type="ECO:0000313" key="2">
    <source>
        <dbReference type="EMBL" id="SCA59561.1"/>
    </source>
</evidence>
<dbReference type="VEuPathDB" id="PlasmoDB:PVP01_0005200"/>
<dbReference type="VEuPathDB" id="PlasmoDB:PVPAM_000013700"/>
<feature type="compositionally biased region" description="Basic and acidic residues" evidence="1">
    <location>
        <begin position="301"/>
        <end position="311"/>
    </location>
</feature>
<feature type="compositionally biased region" description="Basic and acidic residues" evidence="1">
    <location>
        <begin position="343"/>
        <end position="355"/>
    </location>
</feature>
<sequence length="472" mass="53648">MTKCTSKSKDYIDYNCYLCLKDKFHGSNVADNAKPYLDQALNSTFRNINNSSDIKELLEWILKHLTCIRAFWETDINPPCKYINFWLNKKIQRLYSYVSNSDFGKFEEFVKKFYTAVNYYRAYESCNKNIQLLKDDEYKKLNTLYTLYKTYDDLKILHEYMDDWKQQCGSIDYIIKQANDVANLDKDDVELINVLRDFRNIIKNPPIDYRYKALCAFNLKQIDTMVSLKLFPDKVPDPPTPQVMPQSHDTLGQPTHQALTQHVTENGIGNQSEANVNLQASSSTVQLTQKDHLTQVPHVVSPHEESHHLEESIATQHSRGSHHASSRHTENIHEDGFNSGPFSRDRNEQSRDAHSSLEYTGYNSFGEGITKGGVITPTDGTQGYLETFKGTITGVLGSVDPGPVLGVSGGMGALFLLFKYTPVGSFFGGRRGRFRQIPRSFNGPFPGEFPNFHEYGGGYVGYSPMDINPLAE</sequence>
<feature type="compositionally biased region" description="Basic and acidic residues" evidence="1">
    <location>
        <begin position="327"/>
        <end position="336"/>
    </location>
</feature>
<reference evidence="2 3" key="1">
    <citation type="submission" date="2016-07" db="EMBL/GenBank/DDBJ databases">
        <authorList>
            <consortium name="Pathogen Informatics"/>
        </authorList>
    </citation>
    <scope>NUCLEOTIDE SEQUENCE [LARGE SCALE GENOMIC DNA]</scope>
</reference>
<evidence type="ECO:0000313" key="3">
    <source>
        <dbReference type="Proteomes" id="UP000196402"/>
    </source>
</evidence>
<proteinExistence type="predicted"/>
<protein>
    <submittedName>
        <fullName evidence="2">Vir protein, putative</fullName>
    </submittedName>
</protein>
<dbReference type="VEuPathDB" id="PlasmoDB:PVW1_000010300"/>
<name>A0A1G4E608_PLAVI</name>
<evidence type="ECO:0000256" key="1">
    <source>
        <dbReference type="SAM" id="MobiDB-lite"/>
    </source>
</evidence>
<feature type="region of interest" description="Disordered" evidence="1">
    <location>
        <begin position="301"/>
        <end position="361"/>
    </location>
</feature>
<gene>
    <name evidence="2" type="ORF">PVT01_000019500</name>
</gene>
<organism evidence="2 3">
    <name type="scientific">Plasmodium vivax</name>
    <name type="common">malaria parasite P. vivax</name>
    <dbReference type="NCBI Taxonomy" id="5855"/>
    <lineage>
        <taxon>Eukaryota</taxon>
        <taxon>Sar</taxon>
        <taxon>Alveolata</taxon>
        <taxon>Apicomplexa</taxon>
        <taxon>Aconoidasida</taxon>
        <taxon>Haemosporida</taxon>
        <taxon>Plasmodiidae</taxon>
        <taxon>Plasmodium</taxon>
        <taxon>Plasmodium (Plasmodium)</taxon>
    </lineage>
</organism>
<dbReference type="EMBL" id="FLYH01000019">
    <property type="protein sequence ID" value="SCA59561.1"/>
    <property type="molecule type" value="Genomic_DNA"/>
</dbReference>